<dbReference type="InterPro" id="IPR043129">
    <property type="entry name" value="ATPase_NBD"/>
</dbReference>
<dbReference type="Pfam" id="PF02782">
    <property type="entry name" value="FGGY_C"/>
    <property type="match status" value="1"/>
</dbReference>
<protein>
    <submittedName>
        <fullName evidence="6">Gluconokinase</fullName>
        <ecNumber evidence="6">2.7.1.12</ecNumber>
    </submittedName>
</protein>
<dbReference type="RefSeq" id="WP_390195755.1">
    <property type="nucleotide sequence ID" value="NZ_JBHSDV010000001.1"/>
</dbReference>
<dbReference type="Pfam" id="PF00370">
    <property type="entry name" value="FGGY_N"/>
    <property type="match status" value="1"/>
</dbReference>
<sequence>MKEVVIGLDIGTTSVKAVVFDLNGNVVTEFEDFVHTYYPNPTYVEQKPLDIERSTRKVLREAFVNTTDCNVLAVGLSCAMHSLICVDANGNPLTDMLIWSDGRSSEIADEMDENVKKEIYKKTGTPIHPMSPLLKLMWMKKYDFQQYHEATYFMSMKEYLLYTWCKKRWIDYSMASATGLMNIHKLDWDEDALQLAGVERKQISEIVSPTAILPDVEEEIKRDLQWPLGTKLVIGAADGQLANLGDGAIKPGEVAISVGTSGAIRQLINGQHVNDNGETFSYAFTDTTSIVGGPTNNGGIVLQWLKDMVEFEGTHEQFLEGADTVSVGADGLFFVPYVNGERAPVWNQQARGNFYGLSIIHTRKYLVRAVLEGIVFNLYQIGQSLEEIAGPPTSISVNGGLSKSALWVQIVADVFGKEIQLSGTHHGAAWGASWTALVAMDKVESFEQIKQHIPIEKVVQPNLTNHEQYARIFVKYQHIAKDIEKFF</sequence>
<dbReference type="CDD" id="cd07770">
    <property type="entry name" value="ASKHA_NBD_FGGY_GntK"/>
    <property type="match status" value="1"/>
</dbReference>
<dbReference type="PANTHER" id="PTHR43095:SF2">
    <property type="entry name" value="GLUCONOKINASE"/>
    <property type="match status" value="1"/>
</dbReference>
<dbReference type="InterPro" id="IPR018484">
    <property type="entry name" value="FGGY_N"/>
</dbReference>
<evidence type="ECO:0000313" key="6">
    <source>
        <dbReference type="EMBL" id="MFC4386798.1"/>
    </source>
</evidence>
<evidence type="ECO:0000259" key="4">
    <source>
        <dbReference type="Pfam" id="PF00370"/>
    </source>
</evidence>
<keyword evidence="3" id="KW-0418">Kinase</keyword>
<evidence type="ECO:0000313" key="7">
    <source>
        <dbReference type="Proteomes" id="UP001595880"/>
    </source>
</evidence>
<dbReference type="GO" id="GO:0046316">
    <property type="term" value="F:gluconokinase activity"/>
    <property type="evidence" value="ECO:0007669"/>
    <property type="project" value="UniProtKB-EC"/>
</dbReference>
<dbReference type="EC" id="2.7.1.12" evidence="6"/>
<dbReference type="Gene3D" id="3.30.420.40">
    <property type="match status" value="2"/>
</dbReference>
<gene>
    <name evidence="6" type="ORF">ACFOZ1_03135</name>
</gene>
<evidence type="ECO:0000256" key="2">
    <source>
        <dbReference type="ARBA" id="ARBA00022679"/>
    </source>
</evidence>
<feature type="domain" description="Carbohydrate kinase FGGY C-terminal" evidence="5">
    <location>
        <begin position="255"/>
        <end position="440"/>
    </location>
</feature>
<proteinExistence type="inferred from homology"/>
<comment type="similarity">
    <text evidence="1">Belongs to the FGGY kinase family.</text>
</comment>
<comment type="caution">
    <text evidence="6">The sequence shown here is derived from an EMBL/GenBank/DDBJ whole genome shotgun (WGS) entry which is preliminary data.</text>
</comment>
<reference evidence="7" key="1">
    <citation type="journal article" date="2019" name="Int. J. Syst. Evol. Microbiol.">
        <title>The Global Catalogue of Microorganisms (GCM) 10K type strain sequencing project: providing services to taxonomists for standard genome sequencing and annotation.</title>
        <authorList>
            <consortium name="The Broad Institute Genomics Platform"/>
            <consortium name="The Broad Institute Genome Sequencing Center for Infectious Disease"/>
            <person name="Wu L."/>
            <person name="Ma J."/>
        </authorList>
    </citation>
    <scope>NUCLEOTIDE SEQUENCE [LARGE SCALE GENOMIC DNA]</scope>
    <source>
        <strain evidence="7">KACC 14058</strain>
    </source>
</reference>
<dbReference type="InterPro" id="IPR000577">
    <property type="entry name" value="Carb_kinase_FGGY"/>
</dbReference>
<feature type="domain" description="Carbohydrate kinase FGGY N-terminal" evidence="4">
    <location>
        <begin position="5"/>
        <end position="245"/>
    </location>
</feature>
<name>A0ABV8VQR1_9BACI</name>
<evidence type="ECO:0000256" key="3">
    <source>
        <dbReference type="ARBA" id="ARBA00022777"/>
    </source>
</evidence>
<dbReference type="InterPro" id="IPR018485">
    <property type="entry name" value="FGGY_C"/>
</dbReference>
<accession>A0ABV8VQR1</accession>
<dbReference type="Proteomes" id="UP001595880">
    <property type="component" value="Unassembled WGS sequence"/>
</dbReference>
<dbReference type="PIRSF" id="PIRSF000538">
    <property type="entry name" value="GlpK"/>
    <property type="match status" value="1"/>
</dbReference>
<evidence type="ECO:0000256" key="1">
    <source>
        <dbReference type="ARBA" id="ARBA00009156"/>
    </source>
</evidence>
<dbReference type="SUPFAM" id="SSF53067">
    <property type="entry name" value="Actin-like ATPase domain"/>
    <property type="match status" value="2"/>
</dbReference>
<evidence type="ECO:0000259" key="5">
    <source>
        <dbReference type="Pfam" id="PF02782"/>
    </source>
</evidence>
<keyword evidence="2 6" id="KW-0808">Transferase</keyword>
<keyword evidence="7" id="KW-1185">Reference proteome</keyword>
<dbReference type="PANTHER" id="PTHR43095">
    <property type="entry name" value="SUGAR KINASE"/>
    <property type="match status" value="1"/>
</dbReference>
<dbReference type="EMBL" id="JBHSDV010000001">
    <property type="protein sequence ID" value="MFC4386798.1"/>
    <property type="molecule type" value="Genomic_DNA"/>
</dbReference>
<dbReference type="InterPro" id="IPR050406">
    <property type="entry name" value="FGGY_Carb_Kinase"/>
</dbReference>
<organism evidence="6 7">
    <name type="scientific">Gracilibacillus marinus</name>
    <dbReference type="NCBI Taxonomy" id="630535"/>
    <lineage>
        <taxon>Bacteria</taxon>
        <taxon>Bacillati</taxon>
        <taxon>Bacillota</taxon>
        <taxon>Bacilli</taxon>
        <taxon>Bacillales</taxon>
        <taxon>Bacillaceae</taxon>
        <taxon>Gracilibacillus</taxon>
    </lineage>
</organism>